<evidence type="ECO:0000256" key="6">
    <source>
        <dbReference type="SAM" id="Phobius"/>
    </source>
</evidence>
<keyword evidence="2" id="KW-1003">Cell membrane</keyword>
<feature type="transmembrane region" description="Helical" evidence="6">
    <location>
        <begin position="217"/>
        <end position="237"/>
    </location>
</feature>
<feature type="transmembrane region" description="Helical" evidence="6">
    <location>
        <begin position="249"/>
        <end position="268"/>
    </location>
</feature>
<feature type="transmembrane region" description="Helical" evidence="6">
    <location>
        <begin position="102"/>
        <end position="121"/>
    </location>
</feature>
<keyword evidence="3 6" id="KW-0812">Transmembrane</keyword>
<evidence type="ECO:0000256" key="1">
    <source>
        <dbReference type="ARBA" id="ARBA00004651"/>
    </source>
</evidence>
<reference evidence="8" key="1">
    <citation type="submission" date="2021-10" db="EMBL/GenBank/DDBJ databases">
        <title>The complete genome sequence of Leeia sp. TBRC 13508.</title>
        <authorList>
            <person name="Charoenyingcharoen P."/>
            <person name="Yukphan P."/>
        </authorList>
    </citation>
    <scope>NUCLEOTIDE SEQUENCE</scope>
    <source>
        <strain evidence="8">TBRC 13508</strain>
    </source>
</reference>
<feature type="transmembrane region" description="Helical" evidence="6">
    <location>
        <begin position="184"/>
        <end position="205"/>
    </location>
</feature>
<feature type="transmembrane region" description="Helical" evidence="6">
    <location>
        <begin position="153"/>
        <end position="172"/>
    </location>
</feature>
<dbReference type="SUPFAM" id="SSF103481">
    <property type="entry name" value="Multidrug resistance efflux transporter EmrE"/>
    <property type="match status" value="2"/>
</dbReference>
<dbReference type="InterPro" id="IPR000620">
    <property type="entry name" value="EamA_dom"/>
</dbReference>
<dbReference type="Pfam" id="PF00892">
    <property type="entry name" value="EamA"/>
    <property type="match status" value="2"/>
</dbReference>
<feature type="domain" description="EamA" evidence="7">
    <location>
        <begin position="17"/>
        <end position="143"/>
    </location>
</feature>
<dbReference type="RefSeq" id="WP_227180713.1">
    <property type="nucleotide sequence ID" value="NZ_JAJBZT010000005.1"/>
</dbReference>
<sequence>MKAITANVSSSVKWDGLLLLLTAIVWGTSYGSSKYSLLFISVMGLIAVRFLLTAAILAPYFMRLPRRVQWRCWQAGWPVGVGLFAIFMAEIGGVAHTTASRAAFLISLCMIFTLPVEWLWMKKRPVNSCWWAAGVAFIGTWCLTGGVSDHWNIGDALMLIAAVLRAFQGCLVTHCAKKYQPDQLGLTAVQSMMVGAMGLMCWLVQAKGQITLPTQANFWIVIVYLVLACTLFAFYAMNRALANTSPAKVAVLLGSEPFWGALFAVLFLGEELTMIAWLGGCLIMVSAWWVNRANAS</sequence>
<evidence type="ECO:0000256" key="3">
    <source>
        <dbReference type="ARBA" id="ARBA00022692"/>
    </source>
</evidence>
<evidence type="ECO:0000313" key="9">
    <source>
        <dbReference type="Proteomes" id="UP001165395"/>
    </source>
</evidence>
<feature type="transmembrane region" description="Helical" evidence="6">
    <location>
        <begin position="128"/>
        <end position="147"/>
    </location>
</feature>
<dbReference type="PANTHER" id="PTHR42920">
    <property type="entry name" value="OS03G0707200 PROTEIN-RELATED"/>
    <property type="match status" value="1"/>
</dbReference>
<accession>A0ABS8D6V7</accession>
<dbReference type="InterPro" id="IPR051258">
    <property type="entry name" value="Diverse_Substrate_Transporter"/>
</dbReference>
<evidence type="ECO:0000259" key="7">
    <source>
        <dbReference type="Pfam" id="PF00892"/>
    </source>
</evidence>
<evidence type="ECO:0000256" key="4">
    <source>
        <dbReference type="ARBA" id="ARBA00022989"/>
    </source>
</evidence>
<comment type="caution">
    <text evidence="8">The sequence shown here is derived from an EMBL/GenBank/DDBJ whole genome shotgun (WGS) entry which is preliminary data.</text>
</comment>
<proteinExistence type="predicted"/>
<feature type="transmembrane region" description="Helical" evidence="6">
    <location>
        <begin position="274"/>
        <end position="291"/>
    </location>
</feature>
<dbReference type="InterPro" id="IPR037185">
    <property type="entry name" value="EmrE-like"/>
</dbReference>
<dbReference type="PANTHER" id="PTHR42920:SF5">
    <property type="entry name" value="EAMA DOMAIN-CONTAINING PROTEIN"/>
    <property type="match status" value="1"/>
</dbReference>
<dbReference type="EMBL" id="JAJBZT010000005">
    <property type="protein sequence ID" value="MCB6183931.1"/>
    <property type="molecule type" value="Genomic_DNA"/>
</dbReference>
<keyword evidence="4 6" id="KW-1133">Transmembrane helix</keyword>
<name>A0ABS8D6V7_9NEIS</name>
<evidence type="ECO:0000256" key="5">
    <source>
        <dbReference type="ARBA" id="ARBA00023136"/>
    </source>
</evidence>
<keyword evidence="9" id="KW-1185">Reference proteome</keyword>
<evidence type="ECO:0000313" key="8">
    <source>
        <dbReference type="EMBL" id="MCB6183931.1"/>
    </source>
</evidence>
<feature type="domain" description="EamA" evidence="7">
    <location>
        <begin position="153"/>
        <end position="291"/>
    </location>
</feature>
<comment type="subcellular location">
    <subcellularLocation>
        <location evidence="1">Cell membrane</location>
        <topology evidence="1">Multi-pass membrane protein</topology>
    </subcellularLocation>
</comment>
<protein>
    <submittedName>
        <fullName evidence="8">DMT family transporter</fullName>
    </submittedName>
</protein>
<keyword evidence="5 6" id="KW-0472">Membrane</keyword>
<feature type="transmembrane region" description="Helical" evidence="6">
    <location>
        <begin position="12"/>
        <end position="31"/>
    </location>
</feature>
<dbReference type="Proteomes" id="UP001165395">
    <property type="component" value="Unassembled WGS sequence"/>
</dbReference>
<feature type="transmembrane region" description="Helical" evidence="6">
    <location>
        <begin position="73"/>
        <end position="96"/>
    </location>
</feature>
<dbReference type="Gene3D" id="1.10.3730.20">
    <property type="match status" value="1"/>
</dbReference>
<feature type="transmembrane region" description="Helical" evidence="6">
    <location>
        <begin position="37"/>
        <end position="61"/>
    </location>
</feature>
<gene>
    <name evidence="8" type="ORF">LIN78_10285</name>
</gene>
<evidence type="ECO:0000256" key="2">
    <source>
        <dbReference type="ARBA" id="ARBA00022475"/>
    </source>
</evidence>
<organism evidence="8 9">
    <name type="scientific">Leeia speluncae</name>
    <dbReference type="NCBI Taxonomy" id="2884804"/>
    <lineage>
        <taxon>Bacteria</taxon>
        <taxon>Pseudomonadati</taxon>
        <taxon>Pseudomonadota</taxon>
        <taxon>Betaproteobacteria</taxon>
        <taxon>Neisseriales</taxon>
        <taxon>Leeiaceae</taxon>
        <taxon>Leeia</taxon>
    </lineage>
</organism>